<evidence type="ECO:0000256" key="1">
    <source>
        <dbReference type="SAM" id="MobiDB-lite"/>
    </source>
</evidence>
<evidence type="ECO:0000313" key="2">
    <source>
        <dbReference type="EMBL" id="SPO35298.1"/>
    </source>
</evidence>
<feature type="region of interest" description="Disordered" evidence="1">
    <location>
        <begin position="32"/>
        <end position="55"/>
    </location>
</feature>
<sequence length="209" mass="22262">MPRALGAGQPPAVGTTLDPKLRISCIEVRTGDGKESGGHASAAMTGGPESRCGPRSWNAPCSLSAECRRLANRRGKRQAQKRAQLGSLGSPACMSGSAIGLRLRLRLRPRPRPRPREPTCFSTQPVTLPFMAPTLSGIQLDPTMGQGGARSSTSASAKQHHLGTLSRRQSGLPFAPGANQPKKRPIVKGDMYILKTPGKKPRYKRTAPP</sequence>
<keyword evidence="3" id="KW-1185">Reference proteome</keyword>
<dbReference type="Proteomes" id="UP000323386">
    <property type="component" value="Unassembled WGS sequence"/>
</dbReference>
<reference evidence="2 3" key="1">
    <citation type="submission" date="2018-03" db="EMBL/GenBank/DDBJ databases">
        <authorList>
            <person name="Guldener U."/>
        </authorList>
    </citation>
    <scope>NUCLEOTIDE SEQUENCE [LARGE SCALE GENOMIC DNA]</scope>
    <source>
        <strain evidence="2 3">DAOM196992</strain>
    </source>
</reference>
<organism evidence="2 3">
    <name type="scientific">Pseudozyma flocculosa</name>
    <dbReference type="NCBI Taxonomy" id="84751"/>
    <lineage>
        <taxon>Eukaryota</taxon>
        <taxon>Fungi</taxon>
        <taxon>Dikarya</taxon>
        <taxon>Basidiomycota</taxon>
        <taxon>Ustilaginomycotina</taxon>
        <taxon>Ustilaginomycetes</taxon>
        <taxon>Ustilaginales</taxon>
        <taxon>Ustilaginaceae</taxon>
        <taxon>Pseudozyma</taxon>
    </lineage>
</organism>
<gene>
    <name evidence="2" type="ORF">PSFLO_00769</name>
</gene>
<dbReference type="EMBL" id="OOIP01000001">
    <property type="protein sequence ID" value="SPO35298.1"/>
    <property type="molecule type" value="Genomic_DNA"/>
</dbReference>
<name>A0A5C3ESQ8_9BASI</name>
<dbReference type="AlphaFoldDB" id="A0A5C3ESQ8"/>
<accession>A0A5C3ESQ8</accession>
<feature type="region of interest" description="Disordered" evidence="1">
    <location>
        <begin position="141"/>
        <end position="209"/>
    </location>
</feature>
<protein>
    <submittedName>
        <fullName evidence="2">Uncharacterized protein</fullName>
    </submittedName>
</protein>
<evidence type="ECO:0000313" key="3">
    <source>
        <dbReference type="Proteomes" id="UP000323386"/>
    </source>
</evidence>
<feature type="compositionally biased region" description="Basic residues" evidence="1">
    <location>
        <begin position="197"/>
        <end position="209"/>
    </location>
</feature>
<proteinExistence type="predicted"/>